<dbReference type="AlphaFoldDB" id="A0A6A6RVH7"/>
<organism evidence="1 2">
    <name type="scientific">Massarina eburnea CBS 473.64</name>
    <dbReference type="NCBI Taxonomy" id="1395130"/>
    <lineage>
        <taxon>Eukaryota</taxon>
        <taxon>Fungi</taxon>
        <taxon>Dikarya</taxon>
        <taxon>Ascomycota</taxon>
        <taxon>Pezizomycotina</taxon>
        <taxon>Dothideomycetes</taxon>
        <taxon>Pleosporomycetidae</taxon>
        <taxon>Pleosporales</taxon>
        <taxon>Massarineae</taxon>
        <taxon>Massarinaceae</taxon>
        <taxon>Massarina</taxon>
    </lineage>
</organism>
<dbReference type="EMBL" id="MU006790">
    <property type="protein sequence ID" value="KAF2638413.1"/>
    <property type="molecule type" value="Genomic_DNA"/>
</dbReference>
<dbReference type="InterPro" id="IPR036291">
    <property type="entry name" value="NAD(P)-bd_dom_sf"/>
</dbReference>
<dbReference type="Gene3D" id="3.40.50.720">
    <property type="entry name" value="NAD(P)-binding Rossmann-like Domain"/>
    <property type="match status" value="1"/>
</dbReference>
<gene>
    <name evidence="1" type="ORF">P280DRAFT_83964</name>
</gene>
<name>A0A6A6RVH7_9PLEO</name>
<dbReference type="GO" id="GO:0004029">
    <property type="term" value="F:aldehyde dehydrogenase (NAD+) activity"/>
    <property type="evidence" value="ECO:0007669"/>
    <property type="project" value="TreeGrafter"/>
</dbReference>
<dbReference type="SUPFAM" id="SSF51735">
    <property type="entry name" value="NAD(P)-binding Rossmann-fold domains"/>
    <property type="match status" value="1"/>
</dbReference>
<dbReference type="PANTHER" id="PTHR48079">
    <property type="entry name" value="PROTEIN YEEZ"/>
    <property type="match status" value="1"/>
</dbReference>
<sequence>MASSPSVFLLGPGYTGLTIIDALLVANHPVTTVLRNKDIAATLSARGVTTLHGTLDDHAIITAQAAAHPITINTSSSDDLPSVQAIIAGLRQRVASSLPTTFIHTSGTGLLCDDAKGKFKSEKIYSDEGPEMIDELPDTALHRKIDLAIVAAGKEFGDKARLCVVLPPVIYGLNPEHKRQSIMFPRAVHFALKHGYACYVNEGKNVWGGVHVLDLARAYMILLTHLSSHFTNPPSLDTVSNPYFFVENGTEFLMKEVAEHVARVLHKLGKIDTNETKPIPEHLYHDFLGPVTEIAGGGNSRSNAVRLRELGWVPREKGIWRSWEEDEVDWIVESFEK</sequence>
<accession>A0A6A6RVH7</accession>
<keyword evidence="2" id="KW-1185">Reference proteome</keyword>
<dbReference type="GO" id="GO:0005737">
    <property type="term" value="C:cytoplasm"/>
    <property type="evidence" value="ECO:0007669"/>
    <property type="project" value="TreeGrafter"/>
</dbReference>
<dbReference type="PANTHER" id="PTHR48079:SF6">
    <property type="entry name" value="NAD(P)-BINDING DOMAIN-CONTAINING PROTEIN-RELATED"/>
    <property type="match status" value="1"/>
</dbReference>
<protein>
    <submittedName>
        <fullName evidence="1">NAD(P)-binding protein</fullName>
    </submittedName>
</protein>
<evidence type="ECO:0000313" key="1">
    <source>
        <dbReference type="EMBL" id="KAF2638413.1"/>
    </source>
</evidence>
<dbReference type="OrthoDB" id="2130169at2759"/>
<dbReference type="InterPro" id="IPR051783">
    <property type="entry name" value="NAD(P)-dependent_oxidoreduct"/>
</dbReference>
<reference evidence="1" key="1">
    <citation type="journal article" date="2020" name="Stud. Mycol.">
        <title>101 Dothideomycetes genomes: a test case for predicting lifestyles and emergence of pathogens.</title>
        <authorList>
            <person name="Haridas S."/>
            <person name="Albert R."/>
            <person name="Binder M."/>
            <person name="Bloem J."/>
            <person name="Labutti K."/>
            <person name="Salamov A."/>
            <person name="Andreopoulos B."/>
            <person name="Baker S."/>
            <person name="Barry K."/>
            <person name="Bills G."/>
            <person name="Bluhm B."/>
            <person name="Cannon C."/>
            <person name="Castanera R."/>
            <person name="Culley D."/>
            <person name="Daum C."/>
            <person name="Ezra D."/>
            <person name="Gonzalez J."/>
            <person name="Henrissat B."/>
            <person name="Kuo A."/>
            <person name="Liang C."/>
            <person name="Lipzen A."/>
            <person name="Lutzoni F."/>
            <person name="Magnuson J."/>
            <person name="Mondo S."/>
            <person name="Nolan M."/>
            <person name="Ohm R."/>
            <person name="Pangilinan J."/>
            <person name="Park H.-J."/>
            <person name="Ramirez L."/>
            <person name="Alfaro M."/>
            <person name="Sun H."/>
            <person name="Tritt A."/>
            <person name="Yoshinaga Y."/>
            <person name="Zwiers L.-H."/>
            <person name="Turgeon B."/>
            <person name="Goodwin S."/>
            <person name="Spatafora J."/>
            <person name="Crous P."/>
            <person name="Grigoriev I."/>
        </authorList>
    </citation>
    <scope>NUCLEOTIDE SEQUENCE</scope>
    <source>
        <strain evidence="1">CBS 473.64</strain>
    </source>
</reference>
<evidence type="ECO:0000313" key="2">
    <source>
        <dbReference type="Proteomes" id="UP000799753"/>
    </source>
</evidence>
<dbReference type="Proteomes" id="UP000799753">
    <property type="component" value="Unassembled WGS sequence"/>
</dbReference>
<proteinExistence type="predicted"/>